<evidence type="ECO:0000256" key="1">
    <source>
        <dbReference type="SAM" id="MobiDB-lite"/>
    </source>
</evidence>
<feature type="non-terminal residue" evidence="3">
    <location>
        <position position="279"/>
    </location>
</feature>
<feature type="region of interest" description="Disordered" evidence="1">
    <location>
        <begin position="134"/>
        <end position="155"/>
    </location>
</feature>
<protein>
    <submittedName>
        <fullName evidence="3">Membrane-associated protein, putative</fullName>
    </submittedName>
</protein>
<feature type="compositionally biased region" description="Polar residues" evidence="1">
    <location>
        <begin position="137"/>
        <end position="146"/>
    </location>
</feature>
<evidence type="ECO:0000313" key="3">
    <source>
        <dbReference type="EMBL" id="CUG93212.1"/>
    </source>
</evidence>
<keyword evidence="2" id="KW-1133">Transmembrane helix</keyword>
<keyword evidence="2" id="KW-0472">Membrane</keyword>
<dbReference type="AlphaFoldDB" id="A0A0S4JNU1"/>
<proteinExistence type="predicted"/>
<organism evidence="3 4">
    <name type="scientific">Bodo saltans</name>
    <name type="common">Flagellated protozoan</name>
    <dbReference type="NCBI Taxonomy" id="75058"/>
    <lineage>
        <taxon>Eukaryota</taxon>
        <taxon>Discoba</taxon>
        <taxon>Euglenozoa</taxon>
        <taxon>Kinetoplastea</taxon>
        <taxon>Metakinetoplastina</taxon>
        <taxon>Eubodonida</taxon>
        <taxon>Bodonidae</taxon>
        <taxon>Bodo</taxon>
    </lineage>
</organism>
<feature type="transmembrane region" description="Helical" evidence="2">
    <location>
        <begin position="15"/>
        <end position="37"/>
    </location>
</feature>
<keyword evidence="4" id="KW-1185">Reference proteome</keyword>
<sequence>MEHVCNGQECQHWHVYGGLVVCGIATHHLTLLCVVAFDKGGLWQLRQWRTGSMRVSMVIGNIGLCVFVFLCQFVIVTAVARYQQQTSSRLAVEGKLRFLAVAIRIIDFLMPGTCASGHKVWVVLPDARDASDVDEFSATTTPTTRRPLNGAFPPPPPCSSPTVGGGGDVLLATFPRVLELTNGVGKGNINLLDDGDFDDNTRMDSSDDRALLLMAQCLADDSDAVESGDNDGSPHHQQRRGGECLLDSLSGFDDIGGYFVKNNDHECFVHTGSFFRTAP</sequence>
<keyword evidence="2" id="KW-0812">Transmembrane</keyword>
<dbReference type="Proteomes" id="UP000051952">
    <property type="component" value="Unassembled WGS sequence"/>
</dbReference>
<evidence type="ECO:0000313" key="4">
    <source>
        <dbReference type="Proteomes" id="UP000051952"/>
    </source>
</evidence>
<dbReference type="VEuPathDB" id="TriTrypDB:BSAL_41395"/>
<reference evidence="4" key="1">
    <citation type="submission" date="2015-09" db="EMBL/GenBank/DDBJ databases">
        <authorList>
            <consortium name="Pathogen Informatics"/>
        </authorList>
    </citation>
    <scope>NUCLEOTIDE SEQUENCE [LARGE SCALE GENOMIC DNA]</scope>
    <source>
        <strain evidence="4">Lake Konstanz</strain>
    </source>
</reference>
<dbReference type="EMBL" id="CYKH01002129">
    <property type="protein sequence ID" value="CUG93212.1"/>
    <property type="molecule type" value="Genomic_DNA"/>
</dbReference>
<name>A0A0S4JNU1_BODSA</name>
<feature type="transmembrane region" description="Helical" evidence="2">
    <location>
        <begin position="58"/>
        <end position="80"/>
    </location>
</feature>
<accession>A0A0S4JNU1</accession>
<evidence type="ECO:0000256" key="2">
    <source>
        <dbReference type="SAM" id="Phobius"/>
    </source>
</evidence>
<gene>
    <name evidence="3" type="ORF">BSAL_41395</name>
</gene>